<dbReference type="CDD" id="cd06550">
    <property type="entry name" value="TM_ABC_iron-siderophores_like"/>
    <property type="match status" value="1"/>
</dbReference>
<reference evidence="9 10" key="1">
    <citation type="submission" date="2016-10" db="EMBL/GenBank/DDBJ databases">
        <authorList>
            <person name="de Groot N.N."/>
        </authorList>
    </citation>
    <scope>NUCLEOTIDE SEQUENCE [LARGE SCALE GENOMIC DNA]</scope>
    <source>
        <strain evidence="9 10">DSM 12271</strain>
    </source>
</reference>
<feature type="transmembrane region" description="Helical" evidence="8">
    <location>
        <begin position="323"/>
        <end position="341"/>
    </location>
</feature>
<dbReference type="FunFam" id="1.10.3470.10:FF:000001">
    <property type="entry name" value="Vitamin B12 ABC transporter permease BtuC"/>
    <property type="match status" value="1"/>
</dbReference>
<dbReference type="GO" id="GO:0022857">
    <property type="term" value="F:transmembrane transporter activity"/>
    <property type="evidence" value="ECO:0007669"/>
    <property type="project" value="InterPro"/>
</dbReference>
<dbReference type="Pfam" id="PF01032">
    <property type="entry name" value="FecCD"/>
    <property type="match status" value="1"/>
</dbReference>
<evidence type="ECO:0000256" key="1">
    <source>
        <dbReference type="ARBA" id="ARBA00004651"/>
    </source>
</evidence>
<dbReference type="GO" id="GO:0005886">
    <property type="term" value="C:plasma membrane"/>
    <property type="evidence" value="ECO:0007669"/>
    <property type="project" value="UniProtKB-SubCell"/>
</dbReference>
<dbReference type="EMBL" id="FOKI01000002">
    <property type="protein sequence ID" value="SFA76400.1"/>
    <property type="molecule type" value="Genomic_DNA"/>
</dbReference>
<dbReference type="PANTHER" id="PTHR30472">
    <property type="entry name" value="FERRIC ENTEROBACTIN TRANSPORT SYSTEM PERMEASE PROTEIN"/>
    <property type="match status" value="1"/>
</dbReference>
<keyword evidence="5 8" id="KW-0812">Transmembrane</keyword>
<proteinExistence type="inferred from homology"/>
<accession>A0A1I0VKH6</accession>
<evidence type="ECO:0000256" key="3">
    <source>
        <dbReference type="ARBA" id="ARBA00022448"/>
    </source>
</evidence>
<feature type="transmembrane region" description="Helical" evidence="8">
    <location>
        <begin position="105"/>
        <end position="125"/>
    </location>
</feature>
<dbReference type="InterPro" id="IPR000522">
    <property type="entry name" value="ABC_transptr_permease_BtuC"/>
</dbReference>
<dbReference type="GO" id="GO:0033214">
    <property type="term" value="P:siderophore-iron import into cell"/>
    <property type="evidence" value="ECO:0007669"/>
    <property type="project" value="TreeGrafter"/>
</dbReference>
<dbReference type="RefSeq" id="WP_090038267.1">
    <property type="nucleotide sequence ID" value="NZ_FOKI01000002.1"/>
</dbReference>
<dbReference type="InterPro" id="IPR037294">
    <property type="entry name" value="ABC_BtuC-like"/>
</dbReference>
<keyword evidence="6 8" id="KW-1133">Transmembrane helix</keyword>
<organism evidence="9 10">
    <name type="scientific">Clostridium frigidicarnis</name>
    <dbReference type="NCBI Taxonomy" id="84698"/>
    <lineage>
        <taxon>Bacteria</taxon>
        <taxon>Bacillati</taxon>
        <taxon>Bacillota</taxon>
        <taxon>Clostridia</taxon>
        <taxon>Eubacteriales</taxon>
        <taxon>Clostridiaceae</taxon>
        <taxon>Clostridium</taxon>
    </lineage>
</organism>
<keyword evidence="4" id="KW-1003">Cell membrane</keyword>
<keyword evidence="10" id="KW-1185">Reference proteome</keyword>
<evidence type="ECO:0000256" key="5">
    <source>
        <dbReference type="ARBA" id="ARBA00022692"/>
    </source>
</evidence>
<gene>
    <name evidence="9" type="ORF">SAMN04488528_1002111</name>
</gene>
<name>A0A1I0VKH6_9CLOT</name>
<feature type="transmembrane region" description="Helical" evidence="8">
    <location>
        <begin position="295"/>
        <end position="317"/>
    </location>
</feature>
<dbReference type="AlphaFoldDB" id="A0A1I0VKH6"/>
<evidence type="ECO:0000256" key="7">
    <source>
        <dbReference type="ARBA" id="ARBA00023136"/>
    </source>
</evidence>
<evidence type="ECO:0000256" key="6">
    <source>
        <dbReference type="ARBA" id="ARBA00022989"/>
    </source>
</evidence>
<comment type="subcellular location">
    <subcellularLocation>
        <location evidence="1">Cell membrane</location>
        <topology evidence="1">Multi-pass membrane protein</topology>
    </subcellularLocation>
</comment>
<keyword evidence="7 8" id="KW-0472">Membrane</keyword>
<evidence type="ECO:0000313" key="10">
    <source>
        <dbReference type="Proteomes" id="UP000198619"/>
    </source>
</evidence>
<dbReference type="Proteomes" id="UP000198619">
    <property type="component" value="Unassembled WGS sequence"/>
</dbReference>
<comment type="similarity">
    <text evidence="2">Belongs to the binding-protein-dependent transport system permease family. FecCD subfamily.</text>
</comment>
<protein>
    <submittedName>
        <fullName evidence="9">Iron complex transport system permease protein</fullName>
    </submittedName>
</protein>
<dbReference type="PANTHER" id="PTHR30472:SF25">
    <property type="entry name" value="ABC TRANSPORTER PERMEASE PROTEIN MJ0876-RELATED"/>
    <property type="match status" value="1"/>
</dbReference>
<feature type="transmembrane region" description="Helical" evidence="8">
    <location>
        <begin position="76"/>
        <end position="93"/>
    </location>
</feature>
<dbReference type="OrthoDB" id="9792889at2"/>
<keyword evidence="3" id="KW-0813">Transport</keyword>
<feature type="transmembrane region" description="Helical" evidence="8">
    <location>
        <begin position="207"/>
        <end position="227"/>
    </location>
</feature>
<dbReference type="STRING" id="84698.SAMN04488528_1002111"/>
<evidence type="ECO:0000256" key="4">
    <source>
        <dbReference type="ARBA" id="ARBA00022475"/>
    </source>
</evidence>
<sequence length="349" mass="37937">MKNFIRKYFKLVCISLIVILFFTMAMSLTLGASDVSFRDSIALLLSKIPFLNNFVDKSNIKDTTEIILMNIRMPRIIMASLVGCILSVVGGTFQGMFRNPMADPFVLGMSSGASLGATIAIILGLDKYIFGVGMVNVLAFLFSILTVFLAYNISKVGRKVPTMNLLLSGIAISFFMSSMVSLIMILNRNQMEKIIFWTMGSLSSASWKNVIALLVVSVIGIGINLIFSKDLNIMTLGEDSAINLGVDIEKVKRILIVVCAMMVSFAVSSTGVIGFVGLIVPHVVRIISGPDYKKLTILSSIVGAIFLVLCDTLSRTIAPPMEIPVGVITSFLGAPFFIYLLNKGKKRGL</sequence>
<evidence type="ECO:0000313" key="9">
    <source>
        <dbReference type="EMBL" id="SFA76400.1"/>
    </source>
</evidence>
<evidence type="ECO:0000256" key="2">
    <source>
        <dbReference type="ARBA" id="ARBA00007935"/>
    </source>
</evidence>
<evidence type="ECO:0000256" key="8">
    <source>
        <dbReference type="SAM" id="Phobius"/>
    </source>
</evidence>
<feature type="transmembrane region" description="Helical" evidence="8">
    <location>
        <begin position="254"/>
        <end position="283"/>
    </location>
</feature>
<dbReference type="SUPFAM" id="SSF81345">
    <property type="entry name" value="ABC transporter involved in vitamin B12 uptake, BtuC"/>
    <property type="match status" value="1"/>
</dbReference>
<feature type="transmembrane region" description="Helical" evidence="8">
    <location>
        <begin position="132"/>
        <end position="153"/>
    </location>
</feature>
<feature type="transmembrane region" description="Helical" evidence="8">
    <location>
        <begin position="165"/>
        <end position="186"/>
    </location>
</feature>
<dbReference type="Gene3D" id="1.10.3470.10">
    <property type="entry name" value="ABC transporter involved in vitamin B12 uptake, BtuC"/>
    <property type="match status" value="1"/>
</dbReference>